<keyword evidence="3" id="KW-0346">Stress response</keyword>
<comment type="caution">
    <text evidence="6">The sequence shown here is derived from an EMBL/GenBank/DDBJ whole genome shotgun (WGS) entry which is preliminary data.</text>
</comment>
<dbReference type="InterPro" id="IPR021153">
    <property type="entry name" value="HrcA_C"/>
</dbReference>
<dbReference type="GO" id="GO:0045892">
    <property type="term" value="P:negative regulation of DNA-templated transcription"/>
    <property type="evidence" value="ECO:0007669"/>
    <property type="project" value="TreeGrafter"/>
</dbReference>
<evidence type="ECO:0000259" key="5">
    <source>
        <dbReference type="Pfam" id="PF01628"/>
    </source>
</evidence>
<dbReference type="GO" id="GO:0003677">
    <property type="term" value="F:DNA binding"/>
    <property type="evidence" value="ECO:0007669"/>
    <property type="project" value="InterPro"/>
</dbReference>
<dbReference type="Pfam" id="PF01628">
    <property type="entry name" value="HrcA"/>
    <property type="match status" value="1"/>
</dbReference>
<reference evidence="7" key="1">
    <citation type="submission" date="2017-09" db="EMBL/GenBank/DDBJ databases">
        <title>Depth-based differentiation of microbial function through sediment-hosted aquifers and enrichment of novel symbionts in the deep terrestrial subsurface.</title>
        <authorList>
            <person name="Probst A.J."/>
            <person name="Ladd B."/>
            <person name="Jarett J.K."/>
            <person name="Geller-Mcgrath D.E."/>
            <person name="Sieber C.M.K."/>
            <person name="Emerson J.B."/>
            <person name="Anantharaman K."/>
            <person name="Thomas B.C."/>
            <person name="Malmstrom R."/>
            <person name="Stieglmeier M."/>
            <person name="Klingl A."/>
            <person name="Woyke T."/>
            <person name="Ryan C.M."/>
            <person name="Banfield J.F."/>
        </authorList>
    </citation>
    <scope>NUCLEOTIDE SEQUENCE [LARGE SCALE GENOMIC DNA]</scope>
</reference>
<accession>A0A2H0V9K4</accession>
<evidence type="ECO:0000256" key="2">
    <source>
        <dbReference type="ARBA" id="ARBA00023015"/>
    </source>
</evidence>
<evidence type="ECO:0000313" key="7">
    <source>
        <dbReference type="Proteomes" id="UP000228614"/>
    </source>
</evidence>
<feature type="domain" description="Heat-inducible transcription repressor HrcA C-terminal" evidence="5">
    <location>
        <begin position="93"/>
        <end position="207"/>
    </location>
</feature>
<dbReference type="SUPFAM" id="SSF46785">
    <property type="entry name" value="Winged helix' DNA-binding domain"/>
    <property type="match status" value="1"/>
</dbReference>
<dbReference type="EMBL" id="PFAN01000059">
    <property type="protein sequence ID" value="PIR95010.1"/>
    <property type="molecule type" value="Genomic_DNA"/>
</dbReference>
<proteinExistence type="predicted"/>
<protein>
    <recommendedName>
        <fullName evidence="5">Heat-inducible transcription repressor HrcA C-terminal domain-containing protein</fullName>
    </recommendedName>
</protein>
<dbReference type="InterPro" id="IPR036388">
    <property type="entry name" value="WH-like_DNA-bd_sf"/>
</dbReference>
<keyword evidence="1" id="KW-0678">Repressor</keyword>
<dbReference type="AlphaFoldDB" id="A0A2H0V9K4"/>
<keyword evidence="2" id="KW-0805">Transcription regulation</keyword>
<dbReference type="PANTHER" id="PTHR34824:SF1">
    <property type="entry name" value="HEAT-INDUCIBLE TRANSCRIPTION REPRESSOR HRCA"/>
    <property type="match status" value="1"/>
</dbReference>
<dbReference type="SUPFAM" id="SSF55781">
    <property type="entry name" value="GAF domain-like"/>
    <property type="match status" value="1"/>
</dbReference>
<dbReference type="PANTHER" id="PTHR34824">
    <property type="entry name" value="HEAT-INDUCIBLE TRANSCRIPTION REPRESSOR HRCA"/>
    <property type="match status" value="1"/>
</dbReference>
<evidence type="ECO:0000256" key="1">
    <source>
        <dbReference type="ARBA" id="ARBA00022491"/>
    </source>
</evidence>
<dbReference type="InterPro" id="IPR002571">
    <property type="entry name" value="HrcA"/>
</dbReference>
<gene>
    <name evidence="6" type="ORF">COT95_01045</name>
</gene>
<dbReference type="InterPro" id="IPR036390">
    <property type="entry name" value="WH_DNA-bd_sf"/>
</dbReference>
<evidence type="ECO:0000313" key="6">
    <source>
        <dbReference type="EMBL" id="PIR95010.1"/>
    </source>
</evidence>
<dbReference type="InterPro" id="IPR029016">
    <property type="entry name" value="GAF-like_dom_sf"/>
</dbReference>
<dbReference type="Proteomes" id="UP000228614">
    <property type="component" value="Unassembled WGS sequence"/>
</dbReference>
<dbReference type="Gene3D" id="1.10.10.10">
    <property type="entry name" value="Winged helix-like DNA-binding domain superfamily/Winged helix DNA-binding domain"/>
    <property type="match status" value="1"/>
</dbReference>
<keyword evidence="4" id="KW-0804">Transcription</keyword>
<name>A0A2H0V9K4_9BACT</name>
<dbReference type="Gene3D" id="3.30.450.40">
    <property type="match status" value="1"/>
</dbReference>
<evidence type="ECO:0000256" key="3">
    <source>
        <dbReference type="ARBA" id="ARBA00023016"/>
    </source>
</evidence>
<evidence type="ECO:0000256" key="4">
    <source>
        <dbReference type="ARBA" id="ARBA00023163"/>
    </source>
</evidence>
<organism evidence="6 7">
    <name type="scientific">Candidatus Falkowbacteria bacterium CG10_big_fil_rev_8_21_14_0_10_37_6</name>
    <dbReference type="NCBI Taxonomy" id="1974563"/>
    <lineage>
        <taxon>Bacteria</taxon>
        <taxon>Candidatus Falkowiibacteriota</taxon>
    </lineage>
</organism>
<sequence>MQERQEKLLKIIVKEYIGTAEPVSSGLLVEKFRLPYSSATVRNEMSRLEEDGYIHQPHTSAGRVPTEKAYEFYIQSLKPKKIIADFSARKDSEESLKQAAKSLAEKSSLAVFWAIHKNNLYYTGISNLFGQPEFKRYELAIDVSKVIDQLEDIINDVFKDINYEPQILLGKNNPFGSVFGTVAVKYKGSDGDGMLGIIGPVRMDYEKCLSLVNHIISKF</sequence>